<dbReference type="AlphaFoldDB" id="A0A1H2W777"/>
<gene>
    <name evidence="1" type="ORF">SAMN05444487_10638</name>
</gene>
<evidence type="ECO:0000313" key="2">
    <source>
        <dbReference type="Proteomes" id="UP000198534"/>
    </source>
</evidence>
<dbReference type="EMBL" id="FNNQ01000006">
    <property type="protein sequence ID" value="SDW76407.1"/>
    <property type="molecule type" value="Genomic_DNA"/>
</dbReference>
<sequence>MANMDEYITTTDASKLFRLEKSYIARLAREAKERGEEFPVKRGRAWEAPLDKWEVILKPVNKKVRKTRKHIEITSNGHEEIREMQANWISCSKAAERYGISNSWACRLARRAVKQGSTWPRKYGSQWIAAYGEWIQIFEETSIRSCKYK</sequence>
<organism evidence="1 2">
    <name type="scientific">Marininema mesophilum</name>
    <dbReference type="NCBI Taxonomy" id="1048340"/>
    <lineage>
        <taxon>Bacteria</taxon>
        <taxon>Bacillati</taxon>
        <taxon>Bacillota</taxon>
        <taxon>Bacilli</taxon>
        <taxon>Bacillales</taxon>
        <taxon>Thermoactinomycetaceae</taxon>
        <taxon>Marininema</taxon>
    </lineage>
</organism>
<reference evidence="1 2" key="1">
    <citation type="submission" date="2016-10" db="EMBL/GenBank/DDBJ databases">
        <authorList>
            <person name="de Groot N.N."/>
        </authorList>
    </citation>
    <scope>NUCLEOTIDE SEQUENCE [LARGE SCALE GENOMIC DNA]</scope>
    <source>
        <strain evidence="1 2">DSM 45610</strain>
    </source>
</reference>
<proteinExistence type="predicted"/>
<protein>
    <submittedName>
        <fullName evidence="1">Uncharacterized protein</fullName>
    </submittedName>
</protein>
<dbReference type="RefSeq" id="WP_091738462.1">
    <property type="nucleotide sequence ID" value="NZ_FNNQ01000006.1"/>
</dbReference>
<keyword evidence="2" id="KW-1185">Reference proteome</keyword>
<dbReference type="Proteomes" id="UP000198534">
    <property type="component" value="Unassembled WGS sequence"/>
</dbReference>
<name>A0A1H2W777_9BACL</name>
<dbReference type="OrthoDB" id="9862695at2"/>
<evidence type="ECO:0000313" key="1">
    <source>
        <dbReference type="EMBL" id="SDW76407.1"/>
    </source>
</evidence>
<accession>A0A1H2W777</accession>